<feature type="compositionally biased region" description="Basic and acidic residues" evidence="1">
    <location>
        <begin position="168"/>
        <end position="181"/>
    </location>
</feature>
<gene>
    <name evidence="2" type="ORF">HII31_06019</name>
</gene>
<name>A0A8H6RIW5_9PEZI</name>
<dbReference type="AlphaFoldDB" id="A0A8H6RIW5"/>
<feature type="compositionally biased region" description="Low complexity" evidence="1">
    <location>
        <begin position="156"/>
        <end position="167"/>
    </location>
</feature>
<keyword evidence="3" id="KW-1185">Reference proteome</keyword>
<feature type="non-terminal residue" evidence="2">
    <location>
        <position position="181"/>
    </location>
</feature>
<dbReference type="OrthoDB" id="10509046at2759"/>
<organism evidence="2 3">
    <name type="scientific">Pseudocercospora fuligena</name>
    <dbReference type="NCBI Taxonomy" id="685502"/>
    <lineage>
        <taxon>Eukaryota</taxon>
        <taxon>Fungi</taxon>
        <taxon>Dikarya</taxon>
        <taxon>Ascomycota</taxon>
        <taxon>Pezizomycotina</taxon>
        <taxon>Dothideomycetes</taxon>
        <taxon>Dothideomycetidae</taxon>
        <taxon>Mycosphaerellales</taxon>
        <taxon>Mycosphaerellaceae</taxon>
        <taxon>Pseudocercospora</taxon>
    </lineage>
</organism>
<feature type="region of interest" description="Disordered" evidence="1">
    <location>
        <begin position="24"/>
        <end position="48"/>
    </location>
</feature>
<comment type="caution">
    <text evidence="2">The sequence shown here is derived from an EMBL/GenBank/DDBJ whole genome shotgun (WGS) entry which is preliminary data.</text>
</comment>
<evidence type="ECO:0000313" key="2">
    <source>
        <dbReference type="EMBL" id="KAF7192660.1"/>
    </source>
</evidence>
<protein>
    <submittedName>
        <fullName evidence="2">Uncharacterized protein</fullName>
    </submittedName>
</protein>
<accession>A0A8H6RIW5</accession>
<sequence length="181" mass="21192">MPYSYDTFRSERSIDTVMDQYSGDSLTQPLLRPNAGEGVTQQMPESKSWRRRAFSIARPYRQACAAVAQIGRLLRPRTTKSQLESEDDDLELSRLPTVPEKNERAVRKFHQALAREEQRQRHREEEERYEQDVDEWDRRFDNNKNSLDLARERLSHSPSSSRTSNSEQSEKGSEKVFRLGT</sequence>
<feature type="region of interest" description="Disordered" evidence="1">
    <location>
        <begin position="74"/>
        <end position="181"/>
    </location>
</feature>
<evidence type="ECO:0000313" key="3">
    <source>
        <dbReference type="Proteomes" id="UP000660729"/>
    </source>
</evidence>
<feature type="compositionally biased region" description="Basic and acidic residues" evidence="1">
    <location>
        <begin position="113"/>
        <end position="126"/>
    </location>
</feature>
<proteinExistence type="predicted"/>
<dbReference type="Proteomes" id="UP000660729">
    <property type="component" value="Unassembled WGS sequence"/>
</dbReference>
<evidence type="ECO:0000256" key="1">
    <source>
        <dbReference type="SAM" id="MobiDB-lite"/>
    </source>
</evidence>
<reference evidence="2" key="1">
    <citation type="submission" date="2020-04" db="EMBL/GenBank/DDBJ databases">
        <title>Draft genome resource of the tomato pathogen Pseudocercospora fuligena.</title>
        <authorList>
            <person name="Zaccaron A."/>
        </authorList>
    </citation>
    <scope>NUCLEOTIDE SEQUENCE</scope>
    <source>
        <strain evidence="2">PF001</strain>
    </source>
</reference>
<dbReference type="EMBL" id="JABCIY010000115">
    <property type="protein sequence ID" value="KAF7192660.1"/>
    <property type="molecule type" value="Genomic_DNA"/>
</dbReference>